<organism evidence="1 2">
    <name type="scientific">Clostridium thermobutyricum DSM 4928</name>
    <dbReference type="NCBI Taxonomy" id="1121339"/>
    <lineage>
        <taxon>Bacteria</taxon>
        <taxon>Bacillati</taxon>
        <taxon>Bacillota</taxon>
        <taxon>Clostridia</taxon>
        <taxon>Eubacteriales</taxon>
        <taxon>Clostridiaceae</taxon>
        <taxon>Clostridium</taxon>
    </lineage>
</organism>
<dbReference type="AlphaFoldDB" id="A0A1V4SZC9"/>
<gene>
    <name evidence="1" type="ORF">CLTHE_02140</name>
</gene>
<sequence>MVNQEVINSGEICTMSGIWRSKNDAHTAIRILEGEVMPQFRDMDTSWEMIQHLPK</sequence>
<comment type="caution">
    <text evidence="1">The sequence shown here is derived from an EMBL/GenBank/DDBJ whole genome shotgun (WGS) entry which is preliminary data.</text>
</comment>
<accession>A0A1V4SZC9</accession>
<evidence type="ECO:0000313" key="1">
    <source>
        <dbReference type="EMBL" id="OPX50913.1"/>
    </source>
</evidence>
<proteinExistence type="predicted"/>
<dbReference type="RefSeq" id="WP_002598727.1">
    <property type="nucleotide sequence ID" value="NZ_LTAY01000010.1"/>
</dbReference>
<reference evidence="1 2" key="1">
    <citation type="submission" date="2016-02" db="EMBL/GenBank/DDBJ databases">
        <title>Genome sequence of Clostridium thermobutyricum DSM 4928.</title>
        <authorList>
            <person name="Poehlein A."/>
            <person name="Daniel R."/>
        </authorList>
    </citation>
    <scope>NUCLEOTIDE SEQUENCE [LARGE SCALE GENOMIC DNA]</scope>
    <source>
        <strain evidence="1 2">DSM 4928</strain>
    </source>
</reference>
<dbReference type="EMBL" id="LTAY01000010">
    <property type="protein sequence ID" value="OPX50913.1"/>
    <property type="molecule type" value="Genomic_DNA"/>
</dbReference>
<name>A0A1V4SZC9_9CLOT</name>
<dbReference type="Proteomes" id="UP000191448">
    <property type="component" value="Unassembled WGS sequence"/>
</dbReference>
<dbReference type="OrthoDB" id="1495832at2"/>
<protein>
    <submittedName>
        <fullName evidence="1">Uncharacterized protein</fullName>
    </submittedName>
</protein>
<evidence type="ECO:0000313" key="2">
    <source>
        <dbReference type="Proteomes" id="UP000191448"/>
    </source>
</evidence>